<keyword evidence="2" id="KW-0472">Membrane</keyword>
<feature type="compositionally biased region" description="Basic residues" evidence="1">
    <location>
        <begin position="100"/>
        <end position="110"/>
    </location>
</feature>
<dbReference type="GO" id="GO:0005576">
    <property type="term" value="C:extracellular region"/>
    <property type="evidence" value="ECO:0007669"/>
    <property type="project" value="TreeGrafter"/>
</dbReference>
<feature type="compositionally biased region" description="Basic and acidic residues" evidence="1">
    <location>
        <begin position="87"/>
        <end position="99"/>
    </location>
</feature>
<protein>
    <submittedName>
        <fullName evidence="3">Type VII secretion protein EccB</fullName>
    </submittedName>
</protein>
<dbReference type="InterPro" id="IPR007795">
    <property type="entry name" value="T7SS_EccB"/>
</dbReference>
<dbReference type="PANTHER" id="PTHR40765">
    <property type="entry name" value="ESX-2 SECRETION SYSTEM ATPASE ECCB2"/>
    <property type="match status" value="1"/>
</dbReference>
<reference evidence="3 4" key="1">
    <citation type="submission" date="2019-02" db="EMBL/GenBank/DDBJ databases">
        <authorList>
            <person name="Sun L."/>
            <person name="Pan D."/>
            <person name="Wu X."/>
        </authorList>
    </citation>
    <scope>NUCLEOTIDE SEQUENCE [LARGE SCALE GENOMIC DNA]</scope>
    <source>
        <strain evidence="3 4">JW-1</strain>
    </source>
</reference>
<dbReference type="NCBIfam" id="TIGR03919">
    <property type="entry name" value="T7SS_EccB"/>
    <property type="match status" value="1"/>
</dbReference>
<evidence type="ECO:0000256" key="2">
    <source>
        <dbReference type="SAM" id="Phobius"/>
    </source>
</evidence>
<keyword evidence="4" id="KW-1185">Reference proteome</keyword>
<feature type="compositionally biased region" description="Basic residues" evidence="1">
    <location>
        <begin position="48"/>
        <end position="58"/>
    </location>
</feature>
<proteinExistence type="predicted"/>
<name>A0A4P6KHA2_9MICO</name>
<feature type="compositionally biased region" description="Basic residues" evidence="1">
    <location>
        <begin position="22"/>
        <end position="31"/>
    </location>
</feature>
<dbReference type="InterPro" id="IPR044857">
    <property type="entry name" value="T7SS_EccB_R1"/>
</dbReference>
<keyword evidence="2" id="KW-0812">Transmembrane</keyword>
<evidence type="ECO:0000313" key="4">
    <source>
        <dbReference type="Proteomes" id="UP000289260"/>
    </source>
</evidence>
<feature type="transmembrane region" description="Helical" evidence="2">
    <location>
        <begin position="165"/>
        <end position="186"/>
    </location>
</feature>
<dbReference type="Proteomes" id="UP000289260">
    <property type="component" value="Chromosome"/>
</dbReference>
<organism evidence="3 4">
    <name type="scientific">Leucobacter triazinivorans</name>
    <dbReference type="NCBI Taxonomy" id="1784719"/>
    <lineage>
        <taxon>Bacteria</taxon>
        <taxon>Bacillati</taxon>
        <taxon>Actinomycetota</taxon>
        <taxon>Actinomycetes</taxon>
        <taxon>Micrococcales</taxon>
        <taxon>Microbacteriaceae</taxon>
        <taxon>Leucobacter</taxon>
    </lineage>
</organism>
<gene>
    <name evidence="3" type="primary">eccB</name>
    <name evidence="3" type="ORF">EVS81_11470</name>
</gene>
<feature type="region of interest" description="Disordered" evidence="1">
    <location>
        <begin position="1"/>
        <end position="119"/>
    </location>
</feature>
<sequence>MRDRGAHGDPGGRGVELDRHRPDHHLRHRAHVPVASVGAPRVGAGAARGRHRDPRRQRPHGDPRAPRAGAGAARRAAHRHGPRHRTHAAERPGAHATEHPRRHRRGRAARRAAAARCTRRRDRIVVATKKDLLEAQNFSRARLLSAFMGGAPGGKELEPAKPLRAVFAGIALTGMVLLAGIFIGLMQPALPGGWENNRLIVARDTGARYVSVDGTLHPVINTVSARMLIPAEEFEVVSVDQSALDGVPIGGTIGILGAPDTLPRADDLDGAAWRACAAGAATDVQLGGAARAAAPADGGIVVERDGETFVIADGRSHAVPEQHRTAVLRAVGLDAVAPVAVRGEWLALFARGADLAPIEAVGGGEISELELPAGSVIRPVGGGDAERYLLTPDGALAPLSGLAHRLYLLGGGSGALGEEIELSPAEIAELPTTDPAGASDWPRGPLAPLSGLEVPCAVLEGERGDQRTVLAATGGERPTSASAGAVRIAVAENGGALVRGGTAGTLTLVDGSGTAYAVPGGVREGTARLGYTGSDVAVVPAPWLQLLPAGPALTAEAAGATPEGV</sequence>
<evidence type="ECO:0000256" key="1">
    <source>
        <dbReference type="SAM" id="MobiDB-lite"/>
    </source>
</evidence>
<dbReference type="EMBL" id="CP035806">
    <property type="protein sequence ID" value="QBE49378.1"/>
    <property type="molecule type" value="Genomic_DNA"/>
</dbReference>
<accession>A0A4P6KHA2</accession>
<evidence type="ECO:0000313" key="3">
    <source>
        <dbReference type="EMBL" id="QBE49378.1"/>
    </source>
</evidence>
<feature type="compositionally biased region" description="Basic residues" evidence="1">
    <location>
        <begin position="75"/>
        <end position="86"/>
    </location>
</feature>
<dbReference type="PANTHER" id="PTHR40765:SF2">
    <property type="entry name" value="ESX-2 SECRETION SYSTEM ATPASE ECCB2"/>
    <property type="match status" value="1"/>
</dbReference>
<keyword evidence="2" id="KW-1133">Transmembrane helix</keyword>
<dbReference type="KEGG" id="ltr:EVS81_11470"/>
<dbReference type="Pfam" id="PF05108">
    <property type="entry name" value="T7SS_ESX1_EccB"/>
    <property type="match status" value="1"/>
</dbReference>
<dbReference type="OrthoDB" id="3847604at2"/>
<dbReference type="Gene3D" id="3.30.2390.20">
    <property type="entry name" value="Type VII secretion system EccB, repeat 1 domain"/>
    <property type="match status" value="1"/>
</dbReference>
<feature type="compositionally biased region" description="Low complexity" evidence="1">
    <location>
        <begin position="32"/>
        <end position="47"/>
    </location>
</feature>
<dbReference type="AlphaFoldDB" id="A0A4P6KHA2"/>